<dbReference type="SUPFAM" id="SSF55729">
    <property type="entry name" value="Acyl-CoA N-acyltransferases (Nat)"/>
    <property type="match status" value="1"/>
</dbReference>
<dbReference type="PROSITE" id="PS51186">
    <property type="entry name" value="GNAT"/>
    <property type="match status" value="1"/>
</dbReference>
<dbReference type="RefSeq" id="WP_246289219.1">
    <property type="nucleotide sequence ID" value="NZ_CADIJO010000029.1"/>
</dbReference>
<evidence type="ECO:0000259" key="2">
    <source>
        <dbReference type="PROSITE" id="PS51186"/>
    </source>
</evidence>
<sequence>MTLLPDSFVTARLRAERMSQTHLSFITAMHADAALMASMGGTRDAASSRRYVQHNLLHWAEQGYGMYVLTERESGALAGRAGLKLAVSGKVERVEIAYAFQAACWGRGYASEITRALLALGFERLPVQVLSAVAVVTNPASLRVMEKCGLRWIETTGEGDARKLRYEIRREQWRALASCDGATPRAGSLPEPAEKSATGEASAHRAGGANMAS</sequence>
<feature type="region of interest" description="Disordered" evidence="1">
    <location>
        <begin position="181"/>
        <end position="213"/>
    </location>
</feature>
<dbReference type="Gene3D" id="3.40.630.30">
    <property type="match status" value="1"/>
</dbReference>
<evidence type="ECO:0000313" key="4">
    <source>
        <dbReference type="Proteomes" id="UP000494111"/>
    </source>
</evidence>
<organism evidence="3 4">
    <name type="scientific">Achromobacter deleyi</name>
    <dbReference type="NCBI Taxonomy" id="1353891"/>
    <lineage>
        <taxon>Bacteria</taxon>
        <taxon>Pseudomonadati</taxon>
        <taxon>Pseudomonadota</taxon>
        <taxon>Betaproteobacteria</taxon>
        <taxon>Burkholderiales</taxon>
        <taxon>Alcaligenaceae</taxon>
        <taxon>Achromobacter</taxon>
    </lineage>
</organism>
<dbReference type="InterPro" id="IPR051531">
    <property type="entry name" value="N-acetyltransferase"/>
</dbReference>
<dbReference type="InterPro" id="IPR000182">
    <property type="entry name" value="GNAT_dom"/>
</dbReference>
<gene>
    <name evidence="3" type="ORF">LMG3458_05435</name>
</gene>
<dbReference type="EMBL" id="CADIJO010000029">
    <property type="protein sequence ID" value="CAB3737516.1"/>
    <property type="molecule type" value="Genomic_DNA"/>
</dbReference>
<dbReference type="GO" id="GO:0016747">
    <property type="term" value="F:acyltransferase activity, transferring groups other than amino-acyl groups"/>
    <property type="evidence" value="ECO:0007669"/>
    <property type="project" value="InterPro"/>
</dbReference>
<proteinExistence type="predicted"/>
<dbReference type="InterPro" id="IPR016181">
    <property type="entry name" value="Acyl_CoA_acyltransferase"/>
</dbReference>
<reference evidence="3 4" key="1">
    <citation type="submission" date="2020-04" db="EMBL/GenBank/DDBJ databases">
        <authorList>
            <person name="De Canck E."/>
        </authorList>
    </citation>
    <scope>NUCLEOTIDE SEQUENCE [LARGE SCALE GENOMIC DNA]</scope>
    <source>
        <strain evidence="3 4">LMG 3458</strain>
    </source>
</reference>
<evidence type="ECO:0000313" key="3">
    <source>
        <dbReference type="EMBL" id="CAB3737516.1"/>
    </source>
</evidence>
<dbReference type="AlphaFoldDB" id="A0A6S7AL90"/>
<evidence type="ECO:0000256" key="1">
    <source>
        <dbReference type="SAM" id="MobiDB-lite"/>
    </source>
</evidence>
<dbReference type="Pfam" id="PF13302">
    <property type="entry name" value="Acetyltransf_3"/>
    <property type="match status" value="1"/>
</dbReference>
<dbReference type="PANTHER" id="PTHR43792:SF1">
    <property type="entry name" value="N-ACETYLTRANSFERASE DOMAIN-CONTAINING PROTEIN"/>
    <property type="match status" value="1"/>
</dbReference>
<protein>
    <recommendedName>
        <fullName evidence="2">N-acetyltransferase domain-containing protein</fullName>
    </recommendedName>
</protein>
<feature type="domain" description="N-acetyltransferase" evidence="2">
    <location>
        <begin position="13"/>
        <end position="171"/>
    </location>
</feature>
<dbReference type="PANTHER" id="PTHR43792">
    <property type="entry name" value="GNAT FAMILY, PUTATIVE (AFU_ORTHOLOGUE AFUA_3G00765)-RELATED-RELATED"/>
    <property type="match status" value="1"/>
</dbReference>
<dbReference type="Proteomes" id="UP000494111">
    <property type="component" value="Unassembled WGS sequence"/>
</dbReference>
<name>A0A6S7AL90_9BURK</name>
<accession>A0A6S7AL90</accession>